<organism evidence="5 6">
    <name type="scientific">Exophiala bonariae</name>
    <dbReference type="NCBI Taxonomy" id="1690606"/>
    <lineage>
        <taxon>Eukaryota</taxon>
        <taxon>Fungi</taxon>
        <taxon>Dikarya</taxon>
        <taxon>Ascomycota</taxon>
        <taxon>Pezizomycotina</taxon>
        <taxon>Eurotiomycetes</taxon>
        <taxon>Chaetothyriomycetidae</taxon>
        <taxon>Chaetothyriales</taxon>
        <taxon>Herpotrichiellaceae</taxon>
        <taxon>Exophiala</taxon>
    </lineage>
</organism>
<dbReference type="InterPro" id="IPR008972">
    <property type="entry name" value="Cupredoxin"/>
</dbReference>
<dbReference type="GO" id="GO:0016491">
    <property type="term" value="F:oxidoreductase activity"/>
    <property type="evidence" value="ECO:0007669"/>
    <property type="project" value="TreeGrafter"/>
</dbReference>
<evidence type="ECO:0000259" key="3">
    <source>
        <dbReference type="Pfam" id="PF00394"/>
    </source>
</evidence>
<dbReference type="RefSeq" id="XP_064700469.1">
    <property type="nucleotide sequence ID" value="XM_064854011.1"/>
</dbReference>
<dbReference type="SUPFAM" id="SSF49503">
    <property type="entry name" value="Cupredoxins"/>
    <property type="match status" value="2"/>
</dbReference>
<reference evidence="5 6" key="1">
    <citation type="submission" date="2023-08" db="EMBL/GenBank/DDBJ databases">
        <title>Black Yeasts Isolated from many extreme environments.</title>
        <authorList>
            <person name="Coleine C."/>
            <person name="Stajich J.E."/>
            <person name="Selbmann L."/>
        </authorList>
    </citation>
    <scope>NUCLEOTIDE SEQUENCE [LARGE SCALE GENOMIC DNA]</scope>
    <source>
        <strain evidence="5 6">CCFEE 5792</strain>
    </source>
</reference>
<dbReference type="Pfam" id="PF00394">
    <property type="entry name" value="Cu-oxidase"/>
    <property type="match status" value="1"/>
</dbReference>
<protein>
    <recommendedName>
        <fullName evidence="7">Plastocyanin-like domain-containing protein</fullName>
    </recommendedName>
</protein>
<comment type="caution">
    <text evidence="5">The sequence shown here is derived from an EMBL/GenBank/DDBJ whole genome shotgun (WGS) entry which is preliminary data.</text>
</comment>
<evidence type="ECO:0000256" key="1">
    <source>
        <dbReference type="ARBA" id="ARBA00010609"/>
    </source>
</evidence>
<evidence type="ECO:0000313" key="6">
    <source>
        <dbReference type="Proteomes" id="UP001358417"/>
    </source>
</evidence>
<dbReference type="Gene3D" id="2.60.40.420">
    <property type="entry name" value="Cupredoxins - blue copper proteins"/>
    <property type="match status" value="2"/>
</dbReference>
<evidence type="ECO:0008006" key="7">
    <source>
        <dbReference type="Google" id="ProtNLM"/>
    </source>
</evidence>
<dbReference type="GeneID" id="89978632"/>
<gene>
    <name evidence="5" type="ORF">LTR84_010474</name>
</gene>
<proteinExistence type="inferred from homology"/>
<keyword evidence="6" id="KW-1185">Reference proteome</keyword>
<dbReference type="InterPro" id="IPR001117">
    <property type="entry name" value="Cu-oxidase_2nd"/>
</dbReference>
<dbReference type="PANTHER" id="PTHR11709">
    <property type="entry name" value="MULTI-COPPER OXIDASE"/>
    <property type="match status" value="1"/>
</dbReference>
<evidence type="ECO:0000256" key="2">
    <source>
        <dbReference type="ARBA" id="ARBA00023008"/>
    </source>
</evidence>
<feature type="domain" description="Plastocyanin-like" evidence="3">
    <location>
        <begin position="95"/>
        <end position="207"/>
    </location>
</feature>
<dbReference type="Proteomes" id="UP001358417">
    <property type="component" value="Unassembled WGS sequence"/>
</dbReference>
<dbReference type="InterPro" id="IPR011707">
    <property type="entry name" value="Cu-oxidase-like_N"/>
</dbReference>
<comment type="similarity">
    <text evidence="1">Belongs to the multicopper oxidase family.</text>
</comment>
<feature type="domain" description="Plastocyanin-like" evidence="4">
    <location>
        <begin position="48"/>
        <end position="88"/>
    </location>
</feature>
<name>A0AAV9MWU7_9EURO</name>
<dbReference type="GO" id="GO:0005507">
    <property type="term" value="F:copper ion binding"/>
    <property type="evidence" value="ECO:0007669"/>
    <property type="project" value="InterPro"/>
</dbReference>
<sequence>MRRRSTGTKSHYGSCIWCDYNIDTDDATEVPNTGVTREYWLELTDVMVAPGGVSRSAVAINGSIPGPTLFADWGDTMVVHQNFTVQNDGVVAITHAQTSGPPTLDNGLINGTNVYGDDESDSQTGTRFSTDFTSGTSYRLRLVDGANDTVLKFSIDNHTLTVISADFVPIQPYDTTMLTISQIYDVIVTADQADIADSFWMRAIPQLACSDNDSTDNIKGIVFYDGSTTTPTTTGYSYTDSCNDEDVVNLVPVVSKTVDSTFTKKDEPVTLGGNSDSLFRWFMNGTSMDVDWETPTLLQAYNNSTSLQQQHKLREL</sequence>
<evidence type="ECO:0000259" key="4">
    <source>
        <dbReference type="Pfam" id="PF07732"/>
    </source>
</evidence>
<dbReference type="AlphaFoldDB" id="A0AAV9MWU7"/>
<dbReference type="Pfam" id="PF07732">
    <property type="entry name" value="Cu-oxidase_3"/>
    <property type="match status" value="1"/>
</dbReference>
<dbReference type="PANTHER" id="PTHR11709:SF502">
    <property type="entry name" value="MULTICOPPER OXIDASE"/>
    <property type="match status" value="1"/>
</dbReference>
<accession>A0AAV9MWU7</accession>
<evidence type="ECO:0000313" key="5">
    <source>
        <dbReference type="EMBL" id="KAK5044818.1"/>
    </source>
</evidence>
<dbReference type="InterPro" id="IPR045087">
    <property type="entry name" value="Cu-oxidase_fam"/>
</dbReference>
<dbReference type="EMBL" id="JAVRRD010000043">
    <property type="protein sequence ID" value="KAK5044818.1"/>
    <property type="molecule type" value="Genomic_DNA"/>
</dbReference>
<keyword evidence="2" id="KW-0186">Copper</keyword>